<keyword evidence="3" id="KW-1133">Transmembrane helix</keyword>
<keyword evidence="3" id="KW-0472">Membrane</keyword>
<evidence type="ECO:0000313" key="4">
    <source>
        <dbReference type="EMBL" id="TNJ65532.1"/>
    </source>
</evidence>
<dbReference type="AlphaFoldDB" id="A0A5C4T9E4"/>
<dbReference type="SUPFAM" id="SSF48452">
    <property type="entry name" value="TPR-like"/>
    <property type="match status" value="1"/>
</dbReference>
<dbReference type="Pfam" id="PF13432">
    <property type="entry name" value="TPR_16"/>
    <property type="match status" value="1"/>
</dbReference>
<dbReference type="SMART" id="SM00028">
    <property type="entry name" value="TPR"/>
    <property type="match status" value="2"/>
</dbReference>
<keyword evidence="1" id="KW-0677">Repeat</keyword>
<organism evidence="4 5">
    <name type="scientific">Paenibacillus hemerocallicola</name>
    <dbReference type="NCBI Taxonomy" id="1172614"/>
    <lineage>
        <taxon>Bacteria</taxon>
        <taxon>Bacillati</taxon>
        <taxon>Bacillota</taxon>
        <taxon>Bacilli</taxon>
        <taxon>Bacillales</taxon>
        <taxon>Paenibacillaceae</taxon>
        <taxon>Paenibacillus</taxon>
    </lineage>
</organism>
<gene>
    <name evidence="4" type="ORF">FE784_15055</name>
</gene>
<proteinExistence type="predicted"/>
<dbReference type="EMBL" id="VDCQ01000018">
    <property type="protein sequence ID" value="TNJ65532.1"/>
    <property type="molecule type" value="Genomic_DNA"/>
</dbReference>
<keyword evidence="2" id="KW-0802">TPR repeat</keyword>
<dbReference type="InterPro" id="IPR011990">
    <property type="entry name" value="TPR-like_helical_dom_sf"/>
</dbReference>
<feature type="transmembrane region" description="Helical" evidence="3">
    <location>
        <begin position="6"/>
        <end position="31"/>
    </location>
</feature>
<comment type="caution">
    <text evidence="4">The sequence shown here is derived from an EMBL/GenBank/DDBJ whole genome shotgun (WGS) entry which is preliminary data.</text>
</comment>
<protein>
    <submittedName>
        <fullName evidence="4">Tetratricopeptide repeat protein</fullName>
    </submittedName>
</protein>
<dbReference type="PANTHER" id="PTHR23082">
    <property type="entry name" value="TRANSCRIPTION INITIATION FACTOR IIIC TFIIIC , POLYPEPTIDE 3-RELATED"/>
    <property type="match status" value="1"/>
</dbReference>
<dbReference type="InterPro" id="IPR019734">
    <property type="entry name" value="TPR_rpt"/>
</dbReference>
<dbReference type="PANTHER" id="PTHR23082:SF0">
    <property type="entry name" value="GENERAL TRANSCRIPTION FACTOR 3C POLYPEPTIDE 3"/>
    <property type="match status" value="1"/>
</dbReference>
<keyword evidence="5" id="KW-1185">Reference proteome</keyword>
<dbReference type="RefSeq" id="WP_139603029.1">
    <property type="nucleotide sequence ID" value="NZ_VDCQ01000018.1"/>
</dbReference>
<dbReference type="GO" id="GO:0006383">
    <property type="term" value="P:transcription by RNA polymerase III"/>
    <property type="evidence" value="ECO:0007669"/>
    <property type="project" value="InterPro"/>
</dbReference>
<accession>A0A5C4T9E4</accession>
<name>A0A5C4T9E4_9BACL</name>
<dbReference type="InterPro" id="IPR039340">
    <property type="entry name" value="Tfc4/TFIIIC-102/Sfc4"/>
</dbReference>
<evidence type="ECO:0000313" key="5">
    <source>
        <dbReference type="Proteomes" id="UP000307943"/>
    </source>
</evidence>
<evidence type="ECO:0000256" key="2">
    <source>
        <dbReference type="ARBA" id="ARBA00022803"/>
    </source>
</evidence>
<dbReference type="InterPro" id="IPR013105">
    <property type="entry name" value="TPR_2"/>
</dbReference>
<dbReference type="Gene3D" id="1.25.40.10">
    <property type="entry name" value="Tetratricopeptide repeat domain"/>
    <property type="match status" value="1"/>
</dbReference>
<dbReference type="Pfam" id="PF07719">
    <property type="entry name" value="TPR_2"/>
    <property type="match status" value="1"/>
</dbReference>
<reference evidence="4 5" key="1">
    <citation type="submission" date="2019-05" db="EMBL/GenBank/DDBJ databases">
        <title>We sequenced the genome of Paenibacillus hemerocallicola KCTC 33185 for further insight into its adaptation and study the phylogeny of Paenibacillus.</title>
        <authorList>
            <person name="Narsing Rao M.P."/>
        </authorList>
    </citation>
    <scope>NUCLEOTIDE SEQUENCE [LARGE SCALE GENOMIC DNA]</scope>
    <source>
        <strain evidence="4 5">KCTC 33185</strain>
    </source>
</reference>
<sequence>MSKFFLFALIWWLVGNPFLAIIIVLVVLYMLDRRFIGLSPSLLKPYRRSRRLSRLKRELAMAPHHAGNKLEAARLYIEKEKYAEALELIEQVSSVYDSADVVYEIGLCRLKLGQLEEGERLILQSLDMNERVKYGEPYLRLGEAFAPVQSDRAIRYLEQFRKINSSSCEGSYKLGRIYDKLGNKEEAKRAFGEALHIYRGLPRYKRRAERRWAILSKWRQIF</sequence>
<dbReference type="Proteomes" id="UP000307943">
    <property type="component" value="Unassembled WGS sequence"/>
</dbReference>
<evidence type="ECO:0000256" key="3">
    <source>
        <dbReference type="SAM" id="Phobius"/>
    </source>
</evidence>
<dbReference type="GO" id="GO:0000127">
    <property type="term" value="C:transcription factor TFIIIC complex"/>
    <property type="evidence" value="ECO:0007669"/>
    <property type="project" value="TreeGrafter"/>
</dbReference>
<dbReference type="OrthoDB" id="2658060at2"/>
<evidence type="ECO:0000256" key="1">
    <source>
        <dbReference type="ARBA" id="ARBA00022737"/>
    </source>
</evidence>
<keyword evidence="3" id="KW-0812">Transmembrane</keyword>